<dbReference type="Proteomes" id="UP000244722">
    <property type="component" value="Unassembled WGS sequence"/>
</dbReference>
<name>A0A2T6ZHC7_TUBBO</name>
<evidence type="ECO:0000313" key="2">
    <source>
        <dbReference type="EMBL" id="PUU74891.1"/>
    </source>
</evidence>
<feature type="region of interest" description="Disordered" evidence="1">
    <location>
        <begin position="1"/>
        <end position="81"/>
    </location>
</feature>
<comment type="caution">
    <text evidence="2">The sequence shown here is derived from an EMBL/GenBank/DDBJ whole genome shotgun (WGS) entry which is preliminary data.</text>
</comment>
<keyword evidence="3" id="KW-1185">Reference proteome</keyword>
<dbReference type="PANTHER" id="PTHR34776:SF1">
    <property type="entry name" value="F17F16.3 PROTEIN"/>
    <property type="match status" value="1"/>
</dbReference>
<dbReference type="OrthoDB" id="1028014at2759"/>
<dbReference type="AlphaFoldDB" id="A0A2T6ZHC7"/>
<feature type="compositionally biased region" description="Low complexity" evidence="1">
    <location>
        <begin position="1"/>
        <end position="25"/>
    </location>
</feature>
<evidence type="ECO:0000313" key="3">
    <source>
        <dbReference type="Proteomes" id="UP000244722"/>
    </source>
</evidence>
<sequence>MVSTRSSTRNSRSNSTSTSPPTAATTKKRAQRSKATTTSTKKRKLQAPPPASSPARSPPSSPSAQLHSETEKGAGRTERAREGGVLEKGIIYFFLRNKVAVERASGLEDIKRGYVVLKPLGLGESVGGEEGGGKGGKVEGKCRLLAVPKKRLPTRGFEKFLTFVEEPNITVRDLKDRFLKSSHYMTKTRGERTDSAAEPIGEGVYALVKHPSERSSHLAYHLTIPEHANEIQSEFGIKDRGSFIVSVKNPSAPAPQRAAIADPAEFSKEIMDEFGGLRWLPVGKEHLEYKNAQILFIGERKVLEGKEHEVAGEELKELEEEDEKRVEHLKGDEVVFRDLELDRGEYVGVKSSW</sequence>
<dbReference type="PANTHER" id="PTHR34776">
    <property type="entry name" value="F17F16.3 PROTEIN"/>
    <property type="match status" value="1"/>
</dbReference>
<feature type="compositionally biased region" description="Basic and acidic residues" evidence="1">
    <location>
        <begin position="68"/>
        <end position="81"/>
    </location>
</feature>
<accession>A0A2T6ZHC7</accession>
<dbReference type="STRING" id="42251.A0A2T6ZHC7"/>
<dbReference type="EMBL" id="NESQ01000262">
    <property type="protein sequence ID" value="PUU74891.1"/>
    <property type="molecule type" value="Genomic_DNA"/>
</dbReference>
<evidence type="ECO:0000256" key="1">
    <source>
        <dbReference type="SAM" id="MobiDB-lite"/>
    </source>
</evidence>
<protein>
    <submittedName>
        <fullName evidence="2">Uncharacterized protein</fullName>
    </submittedName>
</protein>
<organism evidence="2 3">
    <name type="scientific">Tuber borchii</name>
    <name type="common">White truffle</name>
    <dbReference type="NCBI Taxonomy" id="42251"/>
    <lineage>
        <taxon>Eukaryota</taxon>
        <taxon>Fungi</taxon>
        <taxon>Dikarya</taxon>
        <taxon>Ascomycota</taxon>
        <taxon>Pezizomycotina</taxon>
        <taxon>Pezizomycetes</taxon>
        <taxon>Pezizales</taxon>
        <taxon>Tuberaceae</taxon>
        <taxon>Tuber</taxon>
    </lineage>
</organism>
<proteinExistence type="predicted"/>
<feature type="compositionally biased region" description="Pro residues" evidence="1">
    <location>
        <begin position="47"/>
        <end position="61"/>
    </location>
</feature>
<gene>
    <name evidence="2" type="ORF">B9Z19DRAFT_1103215</name>
</gene>
<reference evidence="2 3" key="1">
    <citation type="submission" date="2017-04" db="EMBL/GenBank/DDBJ databases">
        <title>Draft genome sequence of Tuber borchii Vittad., a whitish edible truffle.</title>
        <authorList>
            <consortium name="DOE Joint Genome Institute"/>
            <person name="Murat C."/>
            <person name="Kuo A."/>
            <person name="Barry K.W."/>
            <person name="Clum A."/>
            <person name="Dockter R.B."/>
            <person name="Fauchery L."/>
            <person name="Iotti M."/>
            <person name="Kohler A."/>
            <person name="Labutti K."/>
            <person name="Lindquist E.A."/>
            <person name="Lipzen A."/>
            <person name="Ohm R.A."/>
            <person name="Wang M."/>
            <person name="Grigoriev I.V."/>
            <person name="Zambonelli A."/>
            <person name="Martin F.M."/>
        </authorList>
    </citation>
    <scope>NUCLEOTIDE SEQUENCE [LARGE SCALE GENOMIC DNA]</scope>
    <source>
        <strain evidence="2 3">Tbo3840</strain>
    </source>
</reference>